<dbReference type="Pfam" id="PF00266">
    <property type="entry name" value="Aminotran_5"/>
    <property type="match status" value="1"/>
</dbReference>
<evidence type="ECO:0000256" key="2">
    <source>
        <dbReference type="ARBA" id="ARBA00010447"/>
    </source>
</evidence>
<name>A0A9J7ATE2_9PROT</name>
<comment type="cofactor">
    <cofactor evidence="1 7">
        <name>pyridoxal 5'-phosphate</name>
        <dbReference type="ChEBI" id="CHEBI:597326"/>
    </cofactor>
</comment>
<keyword evidence="5 8" id="KW-0663">Pyridoxal phosphate</keyword>
<dbReference type="InterPro" id="IPR020578">
    <property type="entry name" value="Aminotrans_V_PyrdxlP_BS"/>
</dbReference>
<evidence type="ECO:0000256" key="1">
    <source>
        <dbReference type="ARBA" id="ARBA00001933"/>
    </source>
</evidence>
<evidence type="ECO:0000259" key="9">
    <source>
        <dbReference type="Pfam" id="PF00266"/>
    </source>
</evidence>
<evidence type="ECO:0000256" key="3">
    <source>
        <dbReference type="ARBA" id="ARBA00012239"/>
    </source>
</evidence>
<dbReference type="PANTHER" id="PTHR43586">
    <property type="entry name" value="CYSTEINE DESULFURASE"/>
    <property type="match status" value="1"/>
</dbReference>
<dbReference type="PANTHER" id="PTHR43586:SF8">
    <property type="entry name" value="CYSTEINE DESULFURASE 1, CHLOROPLASTIC"/>
    <property type="match status" value="1"/>
</dbReference>
<accession>A0A9J7ATE2</accession>
<dbReference type="GO" id="GO:0030170">
    <property type="term" value="F:pyridoxal phosphate binding"/>
    <property type="evidence" value="ECO:0007669"/>
    <property type="project" value="UniProtKB-UniRule"/>
</dbReference>
<dbReference type="RefSeq" id="WP_257769755.1">
    <property type="nucleotide sequence ID" value="NZ_CP102480.1"/>
</dbReference>
<keyword evidence="11" id="KW-1185">Reference proteome</keyword>
<evidence type="ECO:0000313" key="11">
    <source>
        <dbReference type="Proteomes" id="UP001060336"/>
    </source>
</evidence>
<dbReference type="AlphaFoldDB" id="A0A9J7ATE2"/>
<comment type="catalytic activity">
    <reaction evidence="6 8">
        <text>(sulfur carrier)-H + L-cysteine = (sulfur carrier)-SH + L-alanine</text>
        <dbReference type="Rhea" id="RHEA:43892"/>
        <dbReference type="Rhea" id="RHEA-COMP:14737"/>
        <dbReference type="Rhea" id="RHEA-COMP:14739"/>
        <dbReference type="ChEBI" id="CHEBI:29917"/>
        <dbReference type="ChEBI" id="CHEBI:35235"/>
        <dbReference type="ChEBI" id="CHEBI:57972"/>
        <dbReference type="ChEBI" id="CHEBI:64428"/>
        <dbReference type="EC" id="2.8.1.7"/>
    </reaction>
</comment>
<dbReference type="SUPFAM" id="SSF53383">
    <property type="entry name" value="PLP-dependent transferases"/>
    <property type="match status" value="1"/>
</dbReference>
<dbReference type="EC" id="2.8.1.7" evidence="3 8"/>
<proteinExistence type="inferred from homology"/>
<dbReference type="GO" id="GO:0031071">
    <property type="term" value="F:cysteine desulfurase activity"/>
    <property type="evidence" value="ECO:0007669"/>
    <property type="project" value="UniProtKB-UniRule"/>
</dbReference>
<sequence length="409" mass="44318">MSESAYDVEAIRRDFPILATEVRGKPLVFLDSAASAQKPRQVIEAVTRMYEAEYANVHRGLHYLSELATARYEGAREKVQNFINAKHSHEVIFTRGTTDALNLVAQSYARAFLEPGDEIIITTMEHHSNIVPWQMVRDEKGLVLKAVDVDDEGAFNIADMEALVTEKTKLIAVPHVSNVLGTVLPVKEIAALAHKTGAILVVDGAQGVTHMPVDVQDLDCDFYAFSGHKLYGPTGIGILYGKEELLEKMPPVQGGGDMINTVTIEKSTWADLPHKFEAGTPPIVQAVGLGAAIDYVAAIGMAAIGEHEGDVLNYATQRLASVEGLRLIGTAPGKASVLSFVMDCAHPHDISTIIDQAGVAVRAGHHCAQPLMDRFDVPAMARASLGMYNTRQDIDALADSLEKVREIFA</sequence>
<dbReference type="Gene3D" id="3.40.640.10">
    <property type="entry name" value="Type I PLP-dependent aspartate aminotransferase-like (Major domain)"/>
    <property type="match status" value="1"/>
</dbReference>
<dbReference type="NCBIfam" id="TIGR01979">
    <property type="entry name" value="sufS"/>
    <property type="match status" value="1"/>
</dbReference>
<evidence type="ECO:0000256" key="8">
    <source>
        <dbReference type="RuleBase" id="RU004506"/>
    </source>
</evidence>
<dbReference type="InterPro" id="IPR000192">
    <property type="entry name" value="Aminotrans_V_dom"/>
</dbReference>
<protein>
    <recommendedName>
        <fullName evidence="3 8">Cysteine desulfurase</fullName>
        <ecNumber evidence="3 8">2.8.1.7</ecNumber>
    </recommendedName>
</protein>
<dbReference type="Gene3D" id="3.90.1150.10">
    <property type="entry name" value="Aspartate Aminotransferase, domain 1"/>
    <property type="match status" value="1"/>
</dbReference>
<dbReference type="InterPro" id="IPR015421">
    <property type="entry name" value="PyrdxlP-dep_Trfase_major"/>
</dbReference>
<dbReference type="KEGG" id="naci:NUH88_02485"/>
<evidence type="ECO:0000256" key="4">
    <source>
        <dbReference type="ARBA" id="ARBA00022679"/>
    </source>
</evidence>
<dbReference type="InterPro" id="IPR015422">
    <property type="entry name" value="PyrdxlP-dep_Trfase_small"/>
</dbReference>
<keyword evidence="4 8" id="KW-0808">Transferase</keyword>
<evidence type="ECO:0000256" key="7">
    <source>
        <dbReference type="RuleBase" id="RU004504"/>
    </source>
</evidence>
<dbReference type="CDD" id="cd06453">
    <property type="entry name" value="SufS_like"/>
    <property type="match status" value="1"/>
</dbReference>
<evidence type="ECO:0000313" key="10">
    <source>
        <dbReference type="EMBL" id="UUX50567.1"/>
    </source>
</evidence>
<evidence type="ECO:0000256" key="5">
    <source>
        <dbReference type="ARBA" id="ARBA00022898"/>
    </source>
</evidence>
<dbReference type="InterPro" id="IPR015424">
    <property type="entry name" value="PyrdxlP-dep_Trfase"/>
</dbReference>
<reference evidence="10" key="1">
    <citation type="submission" date="2022-08" db="EMBL/GenBank/DDBJ databases">
        <title>Nisaea acidiphila sp. nov., isolated from a marine algal debris and emended description of the genus Nisaea Urios et al. 2008.</title>
        <authorList>
            <person name="Kwon K."/>
        </authorList>
    </citation>
    <scope>NUCLEOTIDE SEQUENCE</scope>
    <source>
        <strain evidence="10">MEBiC11861</strain>
    </source>
</reference>
<dbReference type="PROSITE" id="PS00595">
    <property type="entry name" value="AA_TRANSFER_CLASS_5"/>
    <property type="match status" value="1"/>
</dbReference>
<organism evidence="10 11">
    <name type="scientific">Nisaea acidiphila</name>
    <dbReference type="NCBI Taxonomy" id="1862145"/>
    <lineage>
        <taxon>Bacteria</taxon>
        <taxon>Pseudomonadati</taxon>
        <taxon>Pseudomonadota</taxon>
        <taxon>Alphaproteobacteria</taxon>
        <taxon>Rhodospirillales</taxon>
        <taxon>Thalassobaculaceae</taxon>
        <taxon>Nisaea</taxon>
    </lineage>
</organism>
<dbReference type="Proteomes" id="UP001060336">
    <property type="component" value="Chromosome"/>
</dbReference>
<gene>
    <name evidence="10" type="ORF">NUH88_02485</name>
</gene>
<comment type="function">
    <text evidence="8">Catalyzes the removal of elemental sulfur and selenium atoms from L-cysteine, L-cystine, L-selenocysteine, and L-selenocystine to produce L-alanine.</text>
</comment>
<feature type="domain" description="Aminotransferase class V" evidence="9">
    <location>
        <begin position="28"/>
        <end position="397"/>
    </location>
</feature>
<evidence type="ECO:0000256" key="6">
    <source>
        <dbReference type="ARBA" id="ARBA00050776"/>
    </source>
</evidence>
<dbReference type="InterPro" id="IPR010970">
    <property type="entry name" value="Cys_dSase_SufS"/>
</dbReference>
<dbReference type="GO" id="GO:0006534">
    <property type="term" value="P:cysteine metabolic process"/>
    <property type="evidence" value="ECO:0007669"/>
    <property type="project" value="UniProtKB-UniRule"/>
</dbReference>
<dbReference type="EMBL" id="CP102480">
    <property type="protein sequence ID" value="UUX50567.1"/>
    <property type="molecule type" value="Genomic_DNA"/>
</dbReference>
<comment type="similarity">
    <text evidence="2 8">Belongs to the class-V pyridoxal-phosphate-dependent aminotransferase family. Csd subfamily.</text>
</comment>